<name>A0ABD5R1I6_9EURY</name>
<feature type="region of interest" description="Disordered" evidence="1">
    <location>
        <begin position="1"/>
        <end position="28"/>
    </location>
</feature>
<proteinExistence type="predicted"/>
<keyword evidence="3" id="KW-1185">Reference proteome</keyword>
<evidence type="ECO:0008006" key="4">
    <source>
        <dbReference type="Google" id="ProtNLM"/>
    </source>
</evidence>
<reference evidence="2 3" key="1">
    <citation type="journal article" date="2019" name="Int. J. Syst. Evol. Microbiol.">
        <title>The Global Catalogue of Microorganisms (GCM) 10K type strain sequencing project: providing services to taxonomists for standard genome sequencing and annotation.</title>
        <authorList>
            <consortium name="The Broad Institute Genomics Platform"/>
            <consortium name="The Broad Institute Genome Sequencing Center for Infectious Disease"/>
            <person name="Wu L."/>
            <person name="Ma J."/>
        </authorList>
    </citation>
    <scope>NUCLEOTIDE SEQUENCE [LARGE SCALE GENOMIC DNA]</scope>
    <source>
        <strain evidence="2 3">CGMCC 1.12124</strain>
    </source>
</reference>
<accession>A0ABD5R1I6</accession>
<dbReference type="AlphaFoldDB" id="A0ABD5R1I6"/>
<evidence type="ECO:0000256" key="1">
    <source>
        <dbReference type="SAM" id="MobiDB-lite"/>
    </source>
</evidence>
<sequence>MTPTSPRPEHRTLDPETDDVEPVGERIPTPGFAYKLQCTACRPFYTRPVRKADDPPTVARCAQCGRKHSMDSVEITKHDRYE</sequence>
<comment type="caution">
    <text evidence="2">The sequence shown here is derived from an EMBL/GenBank/DDBJ whole genome shotgun (WGS) entry which is preliminary data.</text>
</comment>
<gene>
    <name evidence="2" type="ORF">ACFPM1_07695</name>
</gene>
<dbReference type="Proteomes" id="UP001596118">
    <property type="component" value="Unassembled WGS sequence"/>
</dbReference>
<dbReference type="RefSeq" id="WP_256411043.1">
    <property type="nucleotide sequence ID" value="NZ_JANHDM010000003.1"/>
</dbReference>
<organism evidence="2 3">
    <name type="scientific">Halorubrum rubrum</name>
    <dbReference type="NCBI Taxonomy" id="1126240"/>
    <lineage>
        <taxon>Archaea</taxon>
        <taxon>Methanobacteriati</taxon>
        <taxon>Methanobacteriota</taxon>
        <taxon>Stenosarchaea group</taxon>
        <taxon>Halobacteria</taxon>
        <taxon>Halobacteriales</taxon>
        <taxon>Haloferacaceae</taxon>
        <taxon>Halorubrum</taxon>
    </lineage>
</organism>
<evidence type="ECO:0000313" key="3">
    <source>
        <dbReference type="Proteomes" id="UP001596118"/>
    </source>
</evidence>
<evidence type="ECO:0000313" key="2">
    <source>
        <dbReference type="EMBL" id="MFC5278636.1"/>
    </source>
</evidence>
<protein>
    <recommendedName>
        <fullName evidence="4">Zinc ribbon domain-containing protein</fullName>
    </recommendedName>
</protein>
<dbReference type="EMBL" id="JBHSKY010000007">
    <property type="protein sequence ID" value="MFC5278636.1"/>
    <property type="molecule type" value="Genomic_DNA"/>
</dbReference>